<dbReference type="Pfam" id="PF12028">
    <property type="entry name" value="DUF3515"/>
    <property type="match status" value="1"/>
</dbReference>
<accession>A0ABQ4EQH8</accession>
<keyword evidence="2" id="KW-0812">Transmembrane</keyword>
<proteinExistence type="predicted"/>
<organism evidence="3 4">
    <name type="scientific">Plantactinospora mayteni</name>
    <dbReference type="NCBI Taxonomy" id="566021"/>
    <lineage>
        <taxon>Bacteria</taxon>
        <taxon>Bacillati</taxon>
        <taxon>Actinomycetota</taxon>
        <taxon>Actinomycetes</taxon>
        <taxon>Micromonosporales</taxon>
        <taxon>Micromonosporaceae</taxon>
        <taxon>Plantactinospora</taxon>
    </lineage>
</organism>
<dbReference type="InterPro" id="IPR021903">
    <property type="entry name" value="DUF3515"/>
</dbReference>
<evidence type="ECO:0000256" key="1">
    <source>
        <dbReference type="SAM" id="MobiDB-lite"/>
    </source>
</evidence>
<comment type="caution">
    <text evidence="3">The sequence shown here is derived from an EMBL/GenBank/DDBJ whole genome shotgun (WGS) entry which is preliminary data.</text>
</comment>
<feature type="transmembrane region" description="Helical" evidence="2">
    <location>
        <begin position="73"/>
        <end position="93"/>
    </location>
</feature>
<evidence type="ECO:0000313" key="3">
    <source>
        <dbReference type="EMBL" id="GIG96917.1"/>
    </source>
</evidence>
<name>A0ABQ4EQH8_9ACTN</name>
<keyword evidence="4" id="KW-1185">Reference proteome</keyword>
<feature type="region of interest" description="Disordered" evidence="1">
    <location>
        <begin position="1"/>
        <end position="69"/>
    </location>
</feature>
<dbReference type="EMBL" id="BONX01000023">
    <property type="protein sequence ID" value="GIG96917.1"/>
    <property type="molecule type" value="Genomic_DNA"/>
</dbReference>
<sequence>MVRTPDVVGAQPEGADSPPKAADSADSPSEAADSPSEAADSPSEAADSPPEAGAIGPADRPSGAGPDRTTRQAAIWATVVALPLTALVAILVFGQLSPDPVEKPAATPTSAAPQVTTPVQMAARELAERPATVCRALLSRMPATLRDLGQRPVTAGPEQNAAYGDPAVTLACGVDRPAVPAVADLWMVNKVCWLTEHRDGGLVLTTVDREVPVRLSVPAGQEQSVQWAAPVSETLVASVPSVPDVPTGCAEG</sequence>
<evidence type="ECO:0000313" key="4">
    <source>
        <dbReference type="Proteomes" id="UP000621500"/>
    </source>
</evidence>
<protein>
    <recommendedName>
        <fullName evidence="5">DUF3515 domain-containing protein</fullName>
    </recommendedName>
</protein>
<keyword evidence="2" id="KW-1133">Transmembrane helix</keyword>
<evidence type="ECO:0000256" key="2">
    <source>
        <dbReference type="SAM" id="Phobius"/>
    </source>
</evidence>
<evidence type="ECO:0008006" key="5">
    <source>
        <dbReference type="Google" id="ProtNLM"/>
    </source>
</evidence>
<gene>
    <name evidence="3" type="ORF">Pma05_34900</name>
</gene>
<feature type="compositionally biased region" description="Low complexity" evidence="1">
    <location>
        <begin position="15"/>
        <end position="52"/>
    </location>
</feature>
<dbReference type="Proteomes" id="UP000621500">
    <property type="component" value="Unassembled WGS sequence"/>
</dbReference>
<reference evidence="3 4" key="1">
    <citation type="submission" date="2021-01" db="EMBL/GenBank/DDBJ databases">
        <title>Whole genome shotgun sequence of Plantactinospora mayteni NBRC 109088.</title>
        <authorList>
            <person name="Komaki H."/>
            <person name="Tamura T."/>
        </authorList>
    </citation>
    <scope>NUCLEOTIDE SEQUENCE [LARGE SCALE GENOMIC DNA]</scope>
    <source>
        <strain evidence="3 4">NBRC 109088</strain>
    </source>
</reference>
<keyword evidence="2" id="KW-0472">Membrane</keyword>